<sequence length="1567" mass="163567">MGQEIGSGSACSRRFSAGSRGDEYLSADTHKSPAKDLHRYDWWADQWTELPALGGPWPRAGHAAVWDTNSMSMMVFAGVQNLTGEFSYSSSLHSYSPLHGTWTELPAPGPSGRVDSSAVFDANSGGLLVFGGYNASYVRDVWRYIRSPAEPPLVAKCQLGQECMLQLDLNSSVSRLSVQQTCSRTSIEEASVASTALAQSALLESLDGQQFFFPSSSSSYLAIPAGEYRLCACSLHELCNQSADFDSTLGYFIAEGPYPNEDGHCVLGGYCTVAAAGNGLSRTDRVIARKRCGDPEPSNTFGQRAISVNFNQSTGSFMLDLGHVELEGSTETIELCWCPAGKCLMDAEFRATIMNLHIVCPPGRYQLDSACQLCTEAHYCPGGQEATQLACPAASTASIGQLSDCKCFTGRFWSPEALACQACPAGSTTSEEGATALDSCFCMGGFWNTQPGSPSICEACGAGFFCTGGLHREPCAAFQTTATETASSRAQCLCAPGAFLLGGACEVCPAGRFKSGTGNLPCEECMVGTWSNDTGAVENVCAPCMVGSTTEAAGARDLDSCVRPDVGHRRTCVSGRVCEVDGLSGYGLRAGHRMVLSRSPCDGSKTALPGVSQNAFSHPSADGQRYVWGDVLQDFTPEGGTVNLCWCAGMAELSCSDINLNFWLTAGELSVVGPIQDNYFECVRGDDCDSLRSFLGHGLLASDGVAARRVQCGGKQSVALSRLLADGIGQLQDSGGDLALSFGKSTSTEDFWLTADASEGYLLCWCGKTGGQACVHPEEYAVPAGQLRIVGPRTNQEDSCSIGQRCSMHAEGVGVQPGDRIMILSDCGHGLSVAGFPGGGIAETNDTERYDFLLSPLEDGVLLAAPGIYRMCYCRGDCTSGIDFKAVVGLMTVQGPFARSHLCTIGRSCAVALPGIGLALLDLLLVSAGDSGCGSGSAFHLEAVPLQRREGSGSDLEASLGTLPSDARPGIYQLCWCARGSHCEQSGRFGAPSGLLVAACPPGSFTNEHLATCSRCTRGYFCPGGVAESAKRFPCSSGETTLAVGAVSAGECVCDRGFGDAQSQACEACSVGFYKADAGPGSCFPCQENFTTHSAGARSNSSCIPETSLQVQGLDGGFSNTTKVPTLTLNVSVLNVPDAGAPGEDEVQEFLRQVLLIALSNAARLPAGAVQVRFAHVRLNTGSGRRLSSAVFAVDLRYRTVAEAELASSDLDLAALMSDVQTSLQEDPRGDGLVLQVSELQVTSVDLECPSGHSVPPGIVPLGPAECECSPGYGFAGGECQPCLQGEYKPTVGNALCTSCPPDKTTSGKAATSELECGCQRGLAADGRACVDCQPGFFCPGGGEAVRCPEGATSGAGASGPSDCICQSGRYSSGSACEPCQPGRYKPAEGNSQSCPFQCPTSAQSKNGSASFADCFCEPEFHAVLDLAGSLARCASCATFTNLRCPGGFHEQTSMHRLPVARPGFFQTAELTAFKCSVVLDGGLSACLGSDLCQGGSGECVGKYGNRCDESATGWLCGECLPGWARTSFRAPCQECAQHVATLSLITSVFADVGSKAGRFEGVFVQE</sequence>
<dbReference type="InterPro" id="IPR009030">
    <property type="entry name" value="Growth_fac_rcpt_cys_sf"/>
</dbReference>
<organism evidence="2 3">
    <name type="scientific">Symbiodinium natans</name>
    <dbReference type="NCBI Taxonomy" id="878477"/>
    <lineage>
        <taxon>Eukaryota</taxon>
        <taxon>Sar</taxon>
        <taxon>Alveolata</taxon>
        <taxon>Dinophyceae</taxon>
        <taxon>Suessiales</taxon>
        <taxon>Symbiodiniaceae</taxon>
        <taxon>Symbiodinium</taxon>
    </lineage>
</organism>
<dbReference type="InterPro" id="IPR011641">
    <property type="entry name" value="Tyr-kin_ephrin_A/B_rcpt-like"/>
</dbReference>
<dbReference type="PANTHER" id="PTHR46967:SF2">
    <property type="entry name" value="SUSHI, VON WILLEBRAND FACTOR TYPE A, EGF AND PENTRAXIN DOMAIN-CONTAINING PROTEIN 1-LIKE"/>
    <property type="match status" value="1"/>
</dbReference>
<evidence type="ECO:0000313" key="3">
    <source>
        <dbReference type="Proteomes" id="UP000604046"/>
    </source>
</evidence>
<dbReference type="Proteomes" id="UP000604046">
    <property type="component" value="Unassembled WGS sequence"/>
</dbReference>
<accession>A0A812SEI3</accession>
<dbReference type="OrthoDB" id="439917at2759"/>
<gene>
    <name evidence="2" type="ORF">SNAT2548_LOCUS26939</name>
</gene>
<dbReference type="Gene3D" id="2.120.10.80">
    <property type="entry name" value="Kelch-type beta propeller"/>
    <property type="match status" value="1"/>
</dbReference>
<evidence type="ECO:0000313" key="2">
    <source>
        <dbReference type="EMBL" id="CAE7479705.1"/>
    </source>
</evidence>
<dbReference type="Gene3D" id="2.10.50.10">
    <property type="entry name" value="Tumor Necrosis Factor Receptor, subunit A, domain 2"/>
    <property type="match status" value="3"/>
</dbReference>
<dbReference type="InterPro" id="IPR015915">
    <property type="entry name" value="Kelch-typ_b-propeller"/>
</dbReference>
<reference evidence="2" key="1">
    <citation type="submission" date="2021-02" db="EMBL/GenBank/DDBJ databases">
        <authorList>
            <person name="Dougan E. K."/>
            <person name="Rhodes N."/>
            <person name="Thang M."/>
            <person name="Chan C."/>
        </authorList>
    </citation>
    <scope>NUCLEOTIDE SEQUENCE</scope>
</reference>
<feature type="domain" description="Tyrosine-protein kinase ephrin type A/B receptor-like" evidence="1">
    <location>
        <begin position="1061"/>
        <end position="1103"/>
    </location>
</feature>
<dbReference type="Pfam" id="PF07699">
    <property type="entry name" value="Ephrin_rec_like"/>
    <property type="match status" value="2"/>
</dbReference>
<dbReference type="SMART" id="SM01411">
    <property type="entry name" value="Ephrin_rec_like"/>
    <property type="match status" value="9"/>
</dbReference>
<dbReference type="SUPFAM" id="SSF117281">
    <property type="entry name" value="Kelch motif"/>
    <property type="match status" value="1"/>
</dbReference>
<evidence type="ECO:0000259" key="1">
    <source>
        <dbReference type="Pfam" id="PF07699"/>
    </source>
</evidence>
<dbReference type="SUPFAM" id="SSF57184">
    <property type="entry name" value="Growth factor receptor domain"/>
    <property type="match status" value="2"/>
</dbReference>
<keyword evidence="3" id="KW-1185">Reference proteome</keyword>
<proteinExistence type="predicted"/>
<dbReference type="PANTHER" id="PTHR46967">
    <property type="entry name" value="INSULIN-LIKE GROWTH FACTOR BINDING PROTEIN,N-TERMINAL"/>
    <property type="match status" value="1"/>
</dbReference>
<protein>
    <recommendedName>
        <fullName evidence="1">Tyrosine-protein kinase ephrin type A/B receptor-like domain-containing protein</fullName>
    </recommendedName>
</protein>
<dbReference type="EMBL" id="CAJNDS010002447">
    <property type="protein sequence ID" value="CAE7479705.1"/>
    <property type="molecule type" value="Genomic_DNA"/>
</dbReference>
<feature type="domain" description="Tyrosine-protein kinase ephrin type A/B receptor-like" evidence="1">
    <location>
        <begin position="1278"/>
        <end position="1317"/>
    </location>
</feature>
<name>A0A812SEI3_9DINO</name>
<comment type="caution">
    <text evidence="2">The sequence shown here is derived from an EMBL/GenBank/DDBJ whole genome shotgun (WGS) entry which is preliminary data.</text>
</comment>